<proteinExistence type="inferred from homology"/>
<dbReference type="OrthoDB" id="9793035at2"/>
<dbReference type="InterPro" id="IPR050273">
    <property type="entry name" value="GppA/Ppx_hydrolase"/>
</dbReference>
<reference evidence="13 14" key="1">
    <citation type="submission" date="2017-11" db="EMBL/GenBank/DDBJ databases">
        <title>Reclassification of Bisgaard taxon 5 as Caviibacterium pharyngocola gen. nov., sp. nov.</title>
        <authorList>
            <person name="Christensen H."/>
        </authorList>
    </citation>
    <scope>NUCLEOTIDE SEQUENCE [LARGE SCALE GENOMIC DNA]</scope>
    <source>
        <strain evidence="13 14">7_3</strain>
    </source>
</reference>
<comment type="catalytic activity">
    <reaction evidence="10">
        <text>[phosphate](n) + H2O = [phosphate](n-1) + phosphate + H(+)</text>
        <dbReference type="Rhea" id="RHEA:21528"/>
        <dbReference type="Rhea" id="RHEA-COMP:9859"/>
        <dbReference type="Rhea" id="RHEA-COMP:14279"/>
        <dbReference type="ChEBI" id="CHEBI:15377"/>
        <dbReference type="ChEBI" id="CHEBI:15378"/>
        <dbReference type="ChEBI" id="CHEBI:16838"/>
        <dbReference type="ChEBI" id="CHEBI:43474"/>
        <dbReference type="EC" id="3.6.1.11"/>
    </reaction>
</comment>
<dbReference type="Gene3D" id="3.30.420.150">
    <property type="entry name" value="Exopolyphosphatase. Domain 2"/>
    <property type="match status" value="1"/>
</dbReference>
<dbReference type="Gene3D" id="1.10.3210.10">
    <property type="entry name" value="Hypothetical protein af1432"/>
    <property type="match status" value="1"/>
</dbReference>
<evidence type="ECO:0000256" key="7">
    <source>
        <dbReference type="ARBA" id="ARBA00022475"/>
    </source>
</evidence>
<dbReference type="SUPFAM" id="SSF109604">
    <property type="entry name" value="HD-domain/PDEase-like"/>
    <property type="match status" value="1"/>
</dbReference>
<comment type="caution">
    <text evidence="13">The sequence shown here is derived from an EMBL/GenBank/DDBJ whole genome shotgun (WGS) entry which is preliminary data.</text>
</comment>
<feature type="domain" description="Ppx/GppA phosphatase N-terminal" evidence="11">
    <location>
        <begin position="36"/>
        <end position="318"/>
    </location>
</feature>
<comment type="similarity">
    <text evidence="3">Belongs to the GppA/Ppx family.</text>
</comment>
<gene>
    <name evidence="13" type="primary">ppx</name>
    <name evidence="13" type="ORF">CVP04_05090</name>
</gene>
<evidence type="ECO:0000256" key="1">
    <source>
        <dbReference type="ARBA" id="ARBA00001946"/>
    </source>
</evidence>
<dbReference type="FunFam" id="3.30.420.150:FF:000001">
    <property type="entry name" value="Guanosine-5'-triphosphate,3'-diphosphate pyrophosphatase"/>
    <property type="match status" value="1"/>
</dbReference>
<dbReference type="NCBIfam" id="TIGR03706">
    <property type="entry name" value="exo_poly_only"/>
    <property type="match status" value="1"/>
</dbReference>
<dbReference type="GO" id="GO:0005886">
    <property type="term" value="C:plasma membrane"/>
    <property type="evidence" value="ECO:0007669"/>
    <property type="project" value="UniProtKB-SubCell"/>
</dbReference>
<evidence type="ECO:0000256" key="8">
    <source>
        <dbReference type="ARBA" id="ARBA00022801"/>
    </source>
</evidence>
<name>A0A2M8RWJ3_9PAST</name>
<dbReference type="InterPro" id="IPR003695">
    <property type="entry name" value="Ppx_GppA_N"/>
</dbReference>
<keyword evidence="7" id="KW-1003">Cell membrane</keyword>
<evidence type="ECO:0000313" key="13">
    <source>
        <dbReference type="EMBL" id="PJG83244.1"/>
    </source>
</evidence>
<dbReference type="GO" id="GO:0006798">
    <property type="term" value="P:polyphosphate catabolic process"/>
    <property type="evidence" value="ECO:0007669"/>
    <property type="project" value="TreeGrafter"/>
</dbReference>
<evidence type="ECO:0000256" key="5">
    <source>
        <dbReference type="ARBA" id="ARBA00012451"/>
    </source>
</evidence>
<dbReference type="Gene3D" id="3.30.420.40">
    <property type="match status" value="1"/>
</dbReference>
<dbReference type="FunFam" id="3.30.420.40:FF:000023">
    <property type="entry name" value="Guanosine-5'-triphosphate,3'-diphosphate pyrophosphatase"/>
    <property type="match status" value="1"/>
</dbReference>
<dbReference type="InterPro" id="IPR030673">
    <property type="entry name" value="PyroPPase_GppA_Ppx"/>
</dbReference>
<dbReference type="EC" id="3.6.1.11" evidence="5"/>
<dbReference type="AlphaFoldDB" id="A0A2M8RWJ3"/>
<keyword evidence="8" id="KW-0378">Hydrolase</keyword>
<dbReference type="InterPro" id="IPR048950">
    <property type="entry name" value="Ppx_GppA_C"/>
</dbReference>
<dbReference type="Proteomes" id="UP000230282">
    <property type="component" value="Unassembled WGS sequence"/>
</dbReference>
<evidence type="ECO:0000256" key="2">
    <source>
        <dbReference type="ARBA" id="ARBA00004202"/>
    </source>
</evidence>
<dbReference type="GO" id="GO:0004309">
    <property type="term" value="F:exopolyphosphatase activity"/>
    <property type="evidence" value="ECO:0007669"/>
    <property type="project" value="UniProtKB-EC"/>
</dbReference>
<organism evidence="13 14">
    <name type="scientific">Caviibacterium pharyngocola</name>
    <dbReference type="NCBI Taxonomy" id="28159"/>
    <lineage>
        <taxon>Bacteria</taxon>
        <taxon>Pseudomonadati</taxon>
        <taxon>Pseudomonadota</taxon>
        <taxon>Gammaproteobacteria</taxon>
        <taxon>Pasteurellales</taxon>
        <taxon>Pasteurellaceae</taxon>
        <taxon>Caviibacterium</taxon>
    </lineage>
</organism>
<accession>A0A2M8RWJ3</accession>
<dbReference type="SUPFAM" id="SSF53067">
    <property type="entry name" value="Actin-like ATPase domain"/>
    <property type="match status" value="2"/>
</dbReference>
<evidence type="ECO:0000259" key="12">
    <source>
        <dbReference type="Pfam" id="PF21447"/>
    </source>
</evidence>
<evidence type="ECO:0000259" key="11">
    <source>
        <dbReference type="Pfam" id="PF02541"/>
    </source>
</evidence>
<feature type="domain" description="Ppx/GppA phosphatase C-terminal" evidence="12">
    <location>
        <begin position="324"/>
        <end position="501"/>
    </location>
</feature>
<dbReference type="PANTHER" id="PTHR30005">
    <property type="entry name" value="EXOPOLYPHOSPHATASE"/>
    <property type="match status" value="1"/>
</dbReference>
<sequence>MNNENLIATATAFAHQRGEVREIAAIDLGSNSFHMIVARIINGSIQVLSRLKQKVQLAEGLDENNVLSQEAITRGVNCLALFAERLQGFNPENVNVVGTYTLRRAVNNAEFLRQAQQVFPYPINIISGQTEAKTIYAGVSHTQPETGRKLVVDIGGGSTEMIIGDGFIPLAAESRHMGCVSFAKKFFPQGKISPENFQRAKQNALNKIDDLAFEFNKLGWQSVLGSSGTIKTVYQVISANTDPNGIITPQRLNELTEIVLRADHFDNLRLAGLNEDRTDVFVPGLAILSAVFENFSIKEMRYSDGALREGVMYGLEKNFQVTDIRQRTALGLAEQFNLDTAQSERVFHSAQLLCRQIEHWENAKYADEMKDILFWAARLHEVGIVINHRGLQKHSAYILQNIELPGFDKEQQRLLATLVRYQINSFKSGDLAKFARYTESDVLTLVRLLRLAVMLNKSRQATELTDKILLKTDRTSVSWQLEFAPEYLSHNPLVKNELLAERYLLQGLNLDLTF</sequence>
<evidence type="ECO:0000256" key="6">
    <source>
        <dbReference type="ARBA" id="ARBA00020416"/>
    </source>
</evidence>
<keyword evidence="9" id="KW-0472">Membrane</keyword>
<evidence type="ECO:0000256" key="3">
    <source>
        <dbReference type="ARBA" id="ARBA00007125"/>
    </source>
</evidence>
<dbReference type="Pfam" id="PF02541">
    <property type="entry name" value="Ppx-GppA"/>
    <property type="match status" value="1"/>
</dbReference>
<dbReference type="RefSeq" id="WP_100296438.1">
    <property type="nucleotide sequence ID" value="NZ_PHGZ01000010.1"/>
</dbReference>
<dbReference type="InterPro" id="IPR043129">
    <property type="entry name" value="ATPase_NBD"/>
</dbReference>
<dbReference type="Pfam" id="PF21447">
    <property type="entry name" value="Ppx-GppA_III"/>
    <property type="match status" value="1"/>
</dbReference>
<comment type="subunit">
    <text evidence="4">Homodimer.</text>
</comment>
<keyword evidence="14" id="KW-1185">Reference proteome</keyword>
<comment type="subcellular location">
    <subcellularLocation>
        <location evidence="2">Cell membrane</location>
        <topology evidence="2">Peripheral membrane protein</topology>
    </subcellularLocation>
</comment>
<dbReference type="EMBL" id="PHGZ01000010">
    <property type="protein sequence ID" value="PJG83244.1"/>
    <property type="molecule type" value="Genomic_DNA"/>
</dbReference>
<evidence type="ECO:0000256" key="9">
    <source>
        <dbReference type="ARBA" id="ARBA00023136"/>
    </source>
</evidence>
<dbReference type="InterPro" id="IPR022371">
    <property type="entry name" value="Exopolyphosphatase"/>
</dbReference>
<dbReference type="PIRSF" id="PIRSF001267">
    <property type="entry name" value="Pyrophosphatase_GppA_Ppx"/>
    <property type="match status" value="1"/>
</dbReference>
<protein>
    <recommendedName>
        <fullName evidence="6">Exopolyphosphatase</fullName>
        <ecNumber evidence="5">3.6.1.11</ecNumber>
    </recommendedName>
</protein>
<comment type="cofactor">
    <cofactor evidence="1">
        <name>Mg(2+)</name>
        <dbReference type="ChEBI" id="CHEBI:18420"/>
    </cofactor>
</comment>
<dbReference type="PANTHER" id="PTHR30005:SF14">
    <property type="entry name" value="EXOPOLYPHOSPHATASE"/>
    <property type="match status" value="1"/>
</dbReference>
<evidence type="ECO:0000256" key="10">
    <source>
        <dbReference type="ARBA" id="ARBA00047607"/>
    </source>
</evidence>
<evidence type="ECO:0000313" key="14">
    <source>
        <dbReference type="Proteomes" id="UP000230282"/>
    </source>
</evidence>
<evidence type="ECO:0000256" key="4">
    <source>
        <dbReference type="ARBA" id="ARBA00011738"/>
    </source>
</evidence>